<sequence>MANLFLYTTIITLLTGSSALYAAEKSHCTQENLQTIQNNRTILGVPYIRGPVKSLRAQSAPDPDDFREFTITTEIDFDPCGLITHFKSLRSDIAGRIKKTRILSASETGNNANYTFKNYRHRTGRTDRYPMVISTEFTKDEKQQIVGGKAKMYVENNDTTMHGDIQVQLQNGQLSGLITHWPDLYLDQNFKIGYDDAGRIISIATDGDTPLTQTFTYTPEGYSATQEDLYEGGVLTNRYFTECQRWDTHGNCTQERVSLQYIHGDKKTGLRENTATIVTKVIEYYP</sequence>
<organism evidence="2 3">
    <name type="scientific">Morganella psychrotolerans</name>
    <dbReference type="NCBI Taxonomy" id="368603"/>
    <lineage>
        <taxon>Bacteria</taxon>
        <taxon>Pseudomonadati</taxon>
        <taxon>Pseudomonadota</taxon>
        <taxon>Gammaproteobacteria</taxon>
        <taxon>Enterobacterales</taxon>
        <taxon>Morganellaceae</taxon>
        <taxon>Morganella</taxon>
    </lineage>
</organism>
<comment type="caution">
    <text evidence="2">The sequence shown here is derived from an EMBL/GenBank/DDBJ whole genome shotgun (WGS) entry which is preliminary data.</text>
</comment>
<reference evidence="2 3" key="1">
    <citation type="submission" date="2016-06" db="EMBL/GenBank/DDBJ databases">
        <authorList>
            <person name="Kjaerup R.B."/>
            <person name="Dalgaard T.S."/>
            <person name="Juul-Madsen H.R."/>
        </authorList>
    </citation>
    <scope>NUCLEOTIDE SEQUENCE [LARGE SCALE GENOMIC DNA]</scope>
    <source>
        <strain evidence="2 3">GCSL-Mp3</strain>
    </source>
</reference>
<feature type="chain" id="PRO_5008609904" description="YD repeat-containing protein" evidence="1">
    <location>
        <begin position="23"/>
        <end position="286"/>
    </location>
</feature>
<evidence type="ECO:0008006" key="4">
    <source>
        <dbReference type="Google" id="ProtNLM"/>
    </source>
</evidence>
<dbReference type="Proteomes" id="UP000092247">
    <property type="component" value="Unassembled WGS sequence"/>
</dbReference>
<accession>A0A1B8HPQ1</accession>
<name>A0A1B8HPQ1_9GAMM</name>
<evidence type="ECO:0000313" key="3">
    <source>
        <dbReference type="Proteomes" id="UP000092247"/>
    </source>
</evidence>
<feature type="signal peptide" evidence="1">
    <location>
        <begin position="1"/>
        <end position="22"/>
    </location>
</feature>
<evidence type="ECO:0000256" key="1">
    <source>
        <dbReference type="SAM" id="SignalP"/>
    </source>
</evidence>
<dbReference type="RefSeq" id="WP_067420489.1">
    <property type="nucleotide sequence ID" value="NZ_LZEX01000001.1"/>
</dbReference>
<evidence type="ECO:0000313" key="2">
    <source>
        <dbReference type="EMBL" id="OBU11308.1"/>
    </source>
</evidence>
<protein>
    <recommendedName>
        <fullName evidence="4">YD repeat-containing protein</fullName>
    </recommendedName>
</protein>
<dbReference type="EMBL" id="LZEX01000001">
    <property type="protein sequence ID" value="OBU11308.1"/>
    <property type="molecule type" value="Genomic_DNA"/>
</dbReference>
<keyword evidence="1" id="KW-0732">Signal</keyword>
<dbReference type="AlphaFoldDB" id="A0A1B8HPQ1"/>
<gene>
    <name evidence="2" type="ORF">AYY17_00695</name>
</gene>
<proteinExistence type="predicted"/>